<feature type="region of interest" description="Disordered" evidence="11">
    <location>
        <begin position="1"/>
        <end position="21"/>
    </location>
</feature>
<dbReference type="AlphaFoldDB" id="A0A7Z0C377"/>
<accession>A0A7Z0C377</accession>
<keyword evidence="6" id="KW-0592">Phosphate transport</keyword>
<evidence type="ECO:0000256" key="9">
    <source>
        <dbReference type="ARBA" id="ARBA00023136"/>
    </source>
</evidence>
<evidence type="ECO:0000256" key="3">
    <source>
        <dbReference type="ARBA" id="ARBA00007069"/>
    </source>
</evidence>
<feature type="transmembrane region" description="Helical" evidence="10">
    <location>
        <begin position="100"/>
        <end position="123"/>
    </location>
</feature>
<comment type="subcellular location">
    <subcellularLocation>
        <location evidence="2 10">Cell membrane</location>
        <topology evidence="2 10">Multi-pass membrane protein</topology>
    </subcellularLocation>
</comment>
<keyword evidence="7 10" id="KW-0812">Transmembrane</keyword>
<reference evidence="13 14" key="1">
    <citation type="submission" date="2020-07" db="EMBL/GenBank/DDBJ databases">
        <title>Sequencing the genomes of 1000 actinobacteria strains.</title>
        <authorList>
            <person name="Klenk H.-P."/>
        </authorList>
    </citation>
    <scope>NUCLEOTIDE SEQUENCE [LARGE SCALE GENOMIC DNA]</scope>
    <source>
        <strain evidence="13 14">DSM 18248</strain>
    </source>
</reference>
<dbReference type="RefSeq" id="WP_246289810.1">
    <property type="nucleotide sequence ID" value="NZ_BAAAPP010000006.1"/>
</dbReference>
<evidence type="ECO:0000256" key="6">
    <source>
        <dbReference type="ARBA" id="ARBA00022592"/>
    </source>
</evidence>
<keyword evidence="4" id="KW-0813">Transport</keyword>
<gene>
    <name evidence="13" type="ORF">BKA05_003060</name>
</gene>
<dbReference type="CDD" id="cd06261">
    <property type="entry name" value="TM_PBP2"/>
    <property type="match status" value="1"/>
</dbReference>
<evidence type="ECO:0000256" key="8">
    <source>
        <dbReference type="ARBA" id="ARBA00022989"/>
    </source>
</evidence>
<evidence type="ECO:0000256" key="7">
    <source>
        <dbReference type="ARBA" id="ARBA00022692"/>
    </source>
</evidence>
<dbReference type="Proteomes" id="UP000537326">
    <property type="component" value="Unassembled WGS sequence"/>
</dbReference>
<protein>
    <recommendedName>
        <fullName evidence="10">Phosphate transport system permease protein PstA</fullName>
    </recommendedName>
</protein>
<dbReference type="GO" id="GO:0005315">
    <property type="term" value="F:phosphate transmembrane transporter activity"/>
    <property type="evidence" value="ECO:0007669"/>
    <property type="project" value="InterPro"/>
</dbReference>
<feature type="transmembrane region" description="Helical" evidence="10">
    <location>
        <begin position="346"/>
        <end position="367"/>
    </location>
</feature>
<name>A0A7Z0C377_9ACTN</name>
<keyword evidence="5 10" id="KW-1003">Cell membrane</keyword>
<dbReference type="InterPro" id="IPR035906">
    <property type="entry name" value="MetI-like_sf"/>
</dbReference>
<feature type="transmembrane region" description="Helical" evidence="10">
    <location>
        <begin position="69"/>
        <end position="88"/>
    </location>
</feature>
<proteinExistence type="inferred from homology"/>
<dbReference type="InterPro" id="IPR005672">
    <property type="entry name" value="Phosphate_PstA"/>
</dbReference>
<dbReference type="SUPFAM" id="SSF161098">
    <property type="entry name" value="MetI-like"/>
    <property type="match status" value="1"/>
</dbReference>
<dbReference type="Gene3D" id="1.10.3720.10">
    <property type="entry name" value="MetI-like"/>
    <property type="match status" value="1"/>
</dbReference>
<dbReference type="GO" id="GO:0005886">
    <property type="term" value="C:plasma membrane"/>
    <property type="evidence" value="ECO:0007669"/>
    <property type="project" value="UniProtKB-SubCell"/>
</dbReference>
<dbReference type="PANTHER" id="PTHR42922:SF1">
    <property type="entry name" value="PHOSPHATE TRANSPORT SYSTEM PERMEASE PROTEIN PSTA"/>
    <property type="match status" value="1"/>
</dbReference>
<evidence type="ECO:0000259" key="12">
    <source>
        <dbReference type="PROSITE" id="PS50928"/>
    </source>
</evidence>
<evidence type="ECO:0000256" key="2">
    <source>
        <dbReference type="ARBA" id="ARBA00004651"/>
    </source>
</evidence>
<evidence type="ECO:0000256" key="10">
    <source>
        <dbReference type="RuleBase" id="RU363043"/>
    </source>
</evidence>
<evidence type="ECO:0000313" key="13">
    <source>
        <dbReference type="EMBL" id="NYI11545.1"/>
    </source>
</evidence>
<dbReference type="NCBIfam" id="TIGR00974">
    <property type="entry name" value="3a0107s02c"/>
    <property type="match status" value="1"/>
</dbReference>
<dbReference type="InterPro" id="IPR000515">
    <property type="entry name" value="MetI-like"/>
</dbReference>
<evidence type="ECO:0000313" key="14">
    <source>
        <dbReference type="Proteomes" id="UP000537326"/>
    </source>
</evidence>
<keyword evidence="9 10" id="KW-0472">Membrane</keyword>
<dbReference type="EMBL" id="JACBZI010000001">
    <property type="protein sequence ID" value="NYI11545.1"/>
    <property type="molecule type" value="Genomic_DNA"/>
</dbReference>
<dbReference type="Pfam" id="PF00528">
    <property type="entry name" value="BPD_transp_1"/>
    <property type="match status" value="1"/>
</dbReference>
<evidence type="ECO:0000256" key="4">
    <source>
        <dbReference type="ARBA" id="ARBA00022448"/>
    </source>
</evidence>
<keyword evidence="14" id="KW-1185">Reference proteome</keyword>
<dbReference type="InterPro" id="IPR051408">
    <property type="entry name" value="Phosphate_transprt_permease"/>
</dbReference>
<feature type="transmembrane region" description="Helical" evidence="10">
    <location>
        <begin position="149"/>
        <end position="179"/>
    </location>
</feature>
<evidence type="ECO:0000256" key="1">
    <source>
        <dbReference type="ARBA" id="ARBA00003510"/>
    </source>
</evidence>
<feature type="domain" description="ABC transmembrane type-1" evidence="12">
    <location>
        <begin position="153"/>
        <end position="364"/>
    </location>
</feature>
<comment type="similarity">
    <text evidence="3 10">Belongs to the binding-protein-dependent transport system permease family. CysTW subfamily.</text>
</comment>
<keyword evidence="8 10" id="KW-1133">Transmembrane helix</keyword>
<evidence type="ECO:0000256" key="5">
    <source>
        <dbReference type="ARBA" id="ARBA00022475"/>
    </source>
</evidence>
<dbReference type="PROSITE" id="PS50928">
    <property type="entry name" value="ABC_TM1"/>
    <property type="match status" value="1"/>
</dbReference>
<organism evidence="13 14">
    <name type="scientific">Nocardioides marinus</name>
    <dbReference type="NCBI Taxonomy" id="374514"/>
    <lineage>
        <taxon>Bacteria</taxon>
        <taxon>Bacillati</taxon>
        <taxon>Actinomycetota</taxon>
        <taxon>Actinomycetes</taxon>
        <taxon>Propionibacteriales</taxon>
        <taxon>Nocardioidaceae</taxon>
        <taxon>Nocardioides</taxon>
    </lineage>
</organism>
<feature type="transmembrane region" description="Helical" evidence="10">
    <location>
        <begin position="224"/>
        <end position="241"/>
    </location>
</feature>
<feature type="transmembrane region" description="Helical" evidence="10">
    <location>
        <begin position="43"/>
        <end position="63"/>
    </location>
</feature>
<dbReference type="GO" id="GO:0035435">
    <property type="term" value="P:phosphate ion transmembrane transport"/>
    <property type="evidence" value="ECO:0007669"/>
    <property type="project" value="InterPro"/>
</dbReference>
<feature type="transmembrane region" description="Helical" evidence="10">
    <location>
        <begin position="273"/>
        <end position="294"/>
    </location>
</feature>
<comment type="caution">
    <text evidence="13">The sequence shown here is derived from an EMBL/GenBank/DDBJ whole genome shotgun (WGS) entry which is preliminary data.</text>
</comment>
<sequence length="377" mass="39933">MSGEDTEMTQNPHDADIHQPFHTDPTTDLSTHVPLTKPQLPGIAVPLAAAVAWGLSGLISLFLEWPVAGWVVLGWVFFVVGMPAWAQAVEGRRKAVDRLVTALVWTTFAVAMMPLVAVIWTVVSRGAGALSVEFFTASQQGVLGEGGGIYHAIMGTLIITLIASLISIPIGIMAAVYLVEYGKGNRLARVLTFLVDVMTGIPSIVAGLFALALFTLLLGPLPRIAIGGSIALSVLMIPIVVRSTEEMLKLVPEELREGAYALGVPKWRTITKVVLPTALGGIITGATLAVARVAGETAPLLLIAGTLRGTNFNPFDGAMQTLPVLIFSEATRGGLATYVPFQIERAWGAALVLIIIVMLLNLLARVVGSFFSPKTGR</sequence>
<dbReference type="PANTHER" id="PTHR42922">
    <property type="entry name" value="PHOSPHATE TRANSPORT SYSTEM PERMEASE PROTEIN PSTA"/>
    <property type="match status" value="1"/>
</dbReference>
<feature type="transmembrane region" description="Helical" evidence="10">
    <location>
        <begin position="191"/>
        <end position="218"/>
    </location>
</feature>
<comment type="function">
    <text evidence="1">Part of the binding-protein-dependent transport system for phosphate; probably responsible for the translocation of the substrate across the membrane.</text>
</comment>
<evidence type="ECO:0000256" key="11">
    <source>
        <dbReference type="SAM" id="MobiDB-lite"/>
    </source>
</evidence>